<keyword evidence="2" id="KW-1133">Transmembrane helix</keyword>
<reference evidence="4" key="1">
    <citation type="submission" date="2023-01" db="EMBL/GenBank/DDBJ databases">
        <title>Genome assembly of the deep-sea coral Lophelia pertusa.</title>
        <authorList>
            <person name="Herrera S."/>
            <person name="Cordes E."/>
        </authorList>
    </citation>
    <scope>NUCLEOTIDE SEQUENCE</scope>
    <source>
        <strain evidence="4">USNM1676648</strain>
        <tissue evidence="4">Polyp</tissue>
    </source>
</reference>
<name>A0A9W9ZCE6_9CNID</name>
<feature type="region of interest" description="Disordered" evidence="1">
    <location>
        <begin position="126"/>
        <end position="217"/>
    </location>
</feature>
<feature type="signal peptide" evidence="3">
    <location>
        <begin position="1"/>
        <end position="23"/>
    </location>
</feature>
<feature type="compositionally biased region" description="Polar residues" evidence="1">
    <location>
        <begin position="203"/>
        <end position="217"/>
    </location>
</feature>
<keyword evidence="3" id="KW-0732">Signal</keyword>
<keyword evidence="2" id="KW-0472">Membrane</keyword>
<evidence type="ECO:0000313" key="4">
    <source>
        <dbReference type="EMBL" id="KAJ7379012.1"/>
    </source>
</evidence>
<protein>
    <submittedName>
        <fullName evidence="4">Uncharacterized protein</fullName>
    </submittedName>
</protein>
<feature type="compositionally biased region" description="Polar residues" evidence="1">
    <location>
        <begin position="67"/>
        <end position="76"/>
    </location>
</feature>
<evidence type="ECO:0000256" key="3">
    <source>
        <dbReference type="SAM" id="SignalP"/>
    </source>
</evidence>
<organism evidence="4 5">
    <name type="scientific">Desmophyllum pertusum</name>
    <dbReference type="NCBI Taxonomy" id="174260"/>
    <lineage>
        <taxon>Eukaryota</taxon>
        <taxon>Metazoa</taxon>
        <taxon>Cnidaria</taxon>
        <taxon>Anthozoa</taxon>
        <taxon>Hexacorallia</taxon>
        <taxon>Scleractinia</taxon>
        <taxon>Caryophylliina</taxon>
        <taxon>Caryophylliidae</taxon>
        <taxon>Desmophyllum</taxon>
    </lineage>
</organism>
<keyword evidence="5" id="KW-1185">Reference proteome</keyword>
<sequence>MKSQIILAISLALCLSNTSSSSAIPRNITSLDQLKSLFEDLQKQPDGKDILKNLTQILELMNRNMNSTTNESQSESLLPRTGSVPGTEQNLQQLLHNQPTVCQETKANLQHRNQINKYHQLHKQRLETPNRLQRPKKPVKQVSPTTQTTPESAPEISSKPSPPKKPVKQASPTQPTTTTTTQSVPGSESSSSTRITTKEAPPTLNTTISVPVNEHSSSVNDTKIAAAAGGNQSNALNNTDTSQRNSIQSFQQSSSNFPVIFMVILVAVIGVYFAYHNRSKIHRFIKEGYSKAAKQSGTGYVKVKVDDDIELPREANRQYVY</sequence>
<keyword evidence="2" id="KW-0812">Transmembrane</keyword>
<feature type="chain" id="PRO_5040992983" evidence="3">
    <location>
        <begin position="24"/>
        <end position="321"/>
    </location>
</feature>
<feature type="compositionally biased region" description="Low complexity" evidence="1">
    <location>
        <begin position="150"/>
        <end position="159"/>
    </location>
</feature>
<feature type="compositionally biased region" description="Low complexity" evidence="1">
    <location>
        <begin position="168"/>
        <end position="182"/>
    </location>
</feature>
<dbReference type="OrthoDB" id="5990562at2759"/>
<proteinExistence type="predicted"/>
<gene>
    <name evidence="4" type="ORF">OS493_018806</name>
</gene>
<dbReference type="AlphaFoldDB" id="A0A9W9ZCE6"/>
<evidence type="ECO:0000256" key="2">
    <source>
        <dbReference type="SAM" id="Phobius"/>
    </source>
</evidence>
<dbReference type="EMBL" id="MU826360">
    <property type="protein sequence ID" value="KAJ7379012.1"/>
    <property type="molecule type" value="Genomic_DNA"/>
</dbReference>
<dbReference type="Proteomes" id="UP001163046">
    <property type="component" value="Unassembled WGS sequence"/>
</dbReference>
<feature type="compositionally biased region" description="Polar residues" evidence="1">
    <location>
        <begin position="183"/>
        <end position="195"/>
    </location>
</feature>
<feature type="region of interest" description="Disordered" evidence="1">
    <location>
        <begin position="67"/>
        <end position="86"/>
    </location>
</feature>
<accession>A0A9W9ZCE6</accession>
<evidence type="ECO:0000256" key="1">
    <source>
        <dbReference type="SAM" id="MobiDB-lite"/>
    </source>
</evidence>
<evidence type="ECO:0000313" key="5">
    <source>
        <dbReference type="Proteomes" id="UP001163046"/>
    </source>
</evidence>
<feature type="transmembrane region" description="Helical" evidence="2">
    <location>
        <begin position="257"/>
        <end position="275"/>
    </location>
</feature>
<comment type="caution">
    <text evidence="4">The sequence shown here is derived from an EMBL/GenBank/DDBJ whole genome shotgun (WGS) entry which is preliminary data.</text>
</comment>